<evidence type="ECO:0000259" key="2">
    <source>
        <dbReference type="PROSITE" id="PS51186"/>
    </source>
</evidence>
<dbReference type="Pfam" id="PF00583">
    <property type="entry name" value="Acetyltransf_1"/>
    <property type="match status" value="1"/>
</dbReference>
<dbReference type="InterPro" id="IPR000182">
    <property type="entry name" value="GNAT_dom"/>
</dbReference>
<dbReference type="EMBL" id="CVTD020000025">
    <property type="protein sequence ID" value="CRZ35450.1"/>
    <property type="molecule type" value="Genomic_DNA"/>
</dbReference>
<accession>A0A0H5SK20</accession>
<sequence>MLVRKMEESDLEEVCTIEKETFSEPWSKAAFIESLSGDNNHFFVVDIEGTIAGYCGYYEVAGEGYICNVAVRTNFRRQGIGYKMLKELIRHTQERGIYSLTLEVRKSNLPAINLYKKLGFVEAGLRKDFYTKPTEDAIIMWRNDIH</sequence>
<evidence type="ECO:0000313" key="4">
    <source>
        <dbReference type="Proteomes" id="UP000236497"/>
    </source>
</evidence>
<reference evidence="3 4" key="1">
    <citation type="submission" date="2015-06" db="EMBL/GenBank/DDBJ databases">
        <authorList>
            <person name="Wibberg Daniel"/>
        </authorList>
    </citation>
    <scope>NUCLEOTIDE SEQUENCE [LARGE SCALE GENOMIC DNA]</scope>
    <source>
        <strain evidence="3 4">T3/55T</strain>
    </source>
</reference>
<dbReference type="AlphaFoldDB" id="A0A0H5SK20"/>
<dbReference type="OrthoDB" id="9794566at2"/>
<comment type="function">
    <text evidence="1">Acetylates the N-terminal alanine of ribosomal protein bS18.</text>
</comment>
<dbReference type="PROSITE" id="PS51186">
    <property type="entry name" value="GNAT"/>
    <property type="match status" value="1"/>
</dbReference>
<dbReference type="GO" id="GO:0008999">
    <property type="term" value="F:protein-N-terminal-alanine acetyltransferase activity"/>
    <property type="evidence" value="ECO:0007669"/>
    <property type="project" value="UniProtKB-EC"/>
</dbReference>
<dbReference type="EC" id="2.3.1.266" evidence="1"/>
<dbReference type="CDD" id="cd04301">
    <property type="entry name" value="NAT_SF"/>
    <property type="match status" value="1"/>
</dbReference>
<gene>
    <name evidence="3" type="ORF">HHT355_2261</name>
</gene>
<keyword evidence="4" id="KW-1185">Reference proteome</keyword>
<evidence type="ECO:0000313" key="3">
    <source>
        <dbReference type="EMBL" id="CRZ35450.1"/>
    </source>
</evidence>
<feature type="domain" description="N-acetyltransferase" evidence="2">
    <location>
        <begin position="1"/>
        <end position="145"/>
    </location>
</feature>
<organism evidence="3 4">
    <name type="scientific">Herbinix hemicellulosilytica</name>
    <dbReference type="NCBI Taxonomy" id="1564487"/>
    <lineage>
        <taxon>Bacteria</taxon>
        <taxon>Bacillati</taxon>
        <taxon>Bacillota</taxon>
        <taxon>Clostridia</taxon>
        <taxon>Lachnospirales</taxon>
        <taxon>Lachnospiraceae</taxon>
        <taxon>Herbinix</taxon>
    </lineage>
</organism>
<comment type="subcellular location">
    <subcellularLocation>
        <location evidence="1">Cytoplasm</location>
    </subcellularLocation>
</comment>
<dbReference type="Proteomes" id="UP000236497">
    <property type="component" value="Unassembled WGS sequence"/>
</dbReference>
<dbReference type="SUPFAM" id="SSF55729">
    <property type="entry name" value="Acyl-CoA N-acyltransferases (Nat)"/>
    <property type="match status" value="1"/>
</dbReference>
<comment type="catalytic activity">
    <reaction evidence="1">
        <text>N-terminal L-alanyl-[ribosomal protein bS18] + acetyl-CoA = N-terminal N(alpha)-acetyl-L-alanyl-[ribosomal protein bS18] + CoA + H(+)</text>
        <dbReference type="Rhea" id="RHEA:43756"/>
        <dbReference type="Rhea" id="RHEA-COMP:10676"/>
        <dbReference type="Rhea" id="RHEA-COMP:10677"/>
        <dbReference type="ChEBI" id="CHEBI:15378"/>
        <dbReference type="ChEBI" id="CHEBI:57287"/>
        <dbReference type="ChEBI" id="CHEBI:57288"/>
        <dbReference type="ChEBI" id="CHEBI:64718"/>
        <dbReference type="ChEBI" id="CHEBI:83683"/>
        <dbReference type="EC" id="2.3.1.266"/>
    </reaction>
</comment>
<dbReference type="GO" id="GO:0005737">
    <property type="term" value="C:cytoplasm"/>
    <property type="evidence" value="ECO:0007669"/>
    <property type="project" value="UniProtKB-SubCell"/>
</dbReference>
<proteinExistence type="inferred from homology"/>
<protein>
    <recommendedName>
        <fullName evidence="1">[Ribosomal protein bS18]-alanine N-acetyltransferase</fullName>
        <ecNumber evidence="1">2.3.1.266</ecNumber>
    </recommendedName>
</protein>
<dbReference type="InterPro" id="IPR016181">
    <property type="entry name" value="Acyl_CoA_acyltransferase"/>
</dbReference>
<dbReference type="PANTHER" id="PTHR47542:SF2">
    <property type="entry name" value="ACYL-COA N-ACYLTRANSFERASES (NAT) SUPERFAMILY PROTEIN"/>
    <property type="match status" value="1"/>
</dbReference>
<dbReference type="PANTHER" id="PTHR47542">
    <property type="entry name" value="ACYL-COA N-ACYLTRANSFERASES (NAT) SUPERFAMILY PROTEIN"/>
    <property type="match status" value="1"/>
</dbReference>
<dbReference type="InterPro" id="IPR006464">
    <property type="entry name" value="AcTrfase_RimI/Ard1"/>
</dbReference>
<comment type="similarity">
    <text evidence="1">Belongs to the acetyltransferase family. RimI subfamily.</text>
</comment>
<name>A0A0H5SK20_HERHM</name>
<keyword evidence="1" id="KW-0963">Cytoplasm</keyword>
<evidence type="ECO:0000256" key="1">
    <source>
        <dbReference type="RuleBase" id="RU363094"/>
    </source>
</evidence>
<dbReference type="RefSeq" id="WP_103203532.1">
    <property type="nucleotide sequence ID" value="NZ_CVTD020000025.1"/>
</dbReference>
<dbReference type="Gene3D" id="3.40.630.30">
    <property type="match status" value="1"/>
</dbReference>
<dbReference type="NCBIfam" id="TIGR01575">
    <property type="entry name" value="rimI"/>
    <property type="match status" value="1"/>
</dbReference>